<dbReference type="EMBL" id="CP046600">
    <property type="protein sequence ID" value="QUR68149.1"/>
    <property type="molecule type" value="Genomic_DNA"/>
</dbReference>
<dbReference type="Proteomes" id="UP000682202">
    <property type="component" value="Chromosome"/>
</dbReference>
<dbReference type="RefSeq" id="WP_211695724.1">
    <property type="nucleotide sequence ID" value="NZ_CP046600.1"/>
</dbReference>
<evidence type="ECO:0000313" key="2">
    <source>
        <dbReference type="Proteomes" id="UP000682202"/>
    </source>
</evidence>
<keyword evidence="2" id="KW-1185">Reference proteome</keyword>
<reference evidence="1" key="1">
    <citation type="submission" date="2019-12" db="EMBL/GenBank/DDBJ databases">
        <title>Mycobacterium spongiae sp. nov.</title>
        <authorList>
            <person name="Stinear T."/>
        </authorList>
    </citation>
    <scope>NUCLEOTIDE SEQUENCE</scope>
    <source>
        <strain evidence="1">FSD4b-SM</strain>
    </source>
</reference>
<dbReference type="AlphaFoldDB" id="A0A975JZY4"/>
<organism evidence="1 2">
    <name type="scientific">Mycobacterium spongiae</name>
    <dbReference type="NCBI Taxonomy" id="886343"/>
    <lineage>
        <taxon>Bacteria</taxon>
        <taxon>Bacillati</taxon>
        <taxon>Actinomycetota</taxon>
        <taxon>Actinomycetes</taxon>
        <taxon>Mycobacteriales</taxon>
        <taxon>Mycobacteriaceae</taxon>
        <taxon>Mycobacterium</taxon>
    </lineage>
</organism>
<sequence>MKQPVNTGKAVTVSVALAGRSDVGAGAALAQPAATDMPQRGVVPLSCDDGGESYDSWLTLGIGTGNESGQLLLPRRTAGDAL</sequence>
<protein>
    <submittedName>
        <fullName evidence="1">Uncharacterized protein</fullName>
    </submittedName>
</protein>
<name>A0A975JZY4_9MYCO</name>
<dbReference type="KEGG" id="mspg:F6B93_14595"/>
<proteinExistence type="predicted"/>
<evidence type="ECO:0000313" key="1">
    <source>
        <dbReference type="EMBL" id="QUR68149.1"/>
    </source>
</evidence>
<gene>
    <name evidence="1" type="ORF">F6B93_14595</name>
</gene>
<accession>A0A975JZY4</accession>